<dbReference type="Proteomes" id="UP001219518">
    <property type="component" value="Unassembled WGS sequence"/>
</dbReference>
<sequence length="273" mass="31971">MLNQFYDGFSNFIHDAATSRDEDPILVPNTKGQAKSDDWNIMRCLMFTASTCKEVIHMQSEEAMKNYLMSHLWKITEVPETRAMKWGTKNEPIARGEYVKWKSEKTLTAVAVEETGLLASRTFPFLGCSTDGIVHEPNKPDYLLEIKCPFTLKDHDPQEFDQLLTSQQLQRFPFYRNERGVLLMKNNHSWFYEIQMQMDICKLTSSEIFIWSPKGHIELMVQYDEEFWAPRRQTLIEKHGGLLVPEYILQRVPRNLNPIYFNYSVECLSPDNP</sequence>
<evidence type="ECO:0000313" key="2">
    <source>
        <dbReference type="EMBL" id="KAK3907132.1"/>
    </source>
</evidence>
<dbReference type="Pfam" id="PF09588">
    <property type="entry name" value="YqaJ"/>
    <property type="match status" value="1"/>
</dbReference>
<dbReference type="GO" id="GO:0004527">
    <property type="term" value="F:exonuclease activity"/>
    <property type="evidence" value="ECO:0007669"/>
    <property type="project" value="UniProtKB-KW"/>
</dbReference>
<feature type="domain" description="YqaJ viral recombinase" evidence="1">
    <location>
        <begin position="38"/>
        <end position="155"/>
    </location>
</feature>
<reference evidence="2" key="2">
    <citation type="journal article" date="2023" name="BMC Genomics">
        <title>Pest status, molecular evolution, and epigenetic factors derived from the genome assembly of Frankliniella fusca, a thysanopteran phytovirus vector.</title>
        <authorList>
            <person name="Catto M.A."/>
            <person name="Labadie P.E."/>
            <person name="Jacobson A.L."/>
            <person name="Kennedy G.G."/>
            <person name="Srinivasan R."/>
            <person name="Hunt B.G."/>
        </authorList>
    </citation>
    <scope>NUCLEOTIDE SEQUENCE</scope>
    <source>
        <strain evidence="2">PL_HMW_Pooled</strain>
    </source>
</reference>
<organism evidence="2 3">
    <name type="scientific">Frankliniella fusca</name>
    <dbReference type="NCBI Taxonomy" id="407009"/>
    <lineage>
        <taxon>Eukaryota</taxon>
        <taxon>Metazoa</taxon>
        <taxon>Ecdysozoa</taxon>
        <taxon>Arthropoda</taxon>
        <taxon>Hexapoda</taxon>
        <taxon>Insecta</taxon>
        <taxon>Pterygota</taxon>
        <taxon>Neoptera</taxon>
        <taxon>Paraneoptera</taxon>
        <taxon>Thysanoptera</taxon>
        <taxon>Terebrantia</taxon>
        <taxon>Thripoidea</taxon>
        <taxon>Thripidae</taxon>
        <taxon>Frankliniella</taxon>
    </lineage>
</organism>
<dbReference type="InterPro" id="IPR011604">
    <property type="entry name" value="PDDEXK-like_dom_sf"/>
</dbReference>
<dbReference type="SUPFAM" id="SSF52980">
    <property type="entry name" value="Restriction endonuclease-like"/>
    <property type="match status" value="1"/>
</dbReference>
<dbReference type="Gene3D" id="3.90.320.10">
    <property type="match status" value="1"/>
</dbReference>
<dbReference type="AlphaFoldDB" id="A0AAE1L6R5"/>
<protein>
    <submittedName>
        <fullName evidence="2">Exonuclease</fullName>
    </submittedName>
</protein>
<keyword evidence="2" id="KW-0540">Nuclease</keyword>
<dbReference type="GO" id="GO:0006281">
    <property type="term" value="P:DNA repair"/>
    <property type="evidence" value="ECO:0007669"/>
    <property type="project" value="UniProtKB-ARBA"/>
</dbReference>
<dbReference type="InterPro" id="IPR019080">
    <property type="entry name" value="YqaJ_viral_recombinase"/>
</dbReference>
<accession>A0AAE1L6R5</accession>
<evidence type="ECO:0000259" key="1">
    <source>
        <dbReference type="Pfam" id="PF09588"/>
    </source>
</evidence>
<proteinExistence type="predicted"/>
<reference evidence="2" key="1">
    <citation type="submission" date="2021-07" db="EMBL/GenBank/DDBJ databases">
        <authorList>
            <person name="Catto M.A."/>
            <person name="Jacobson A."/>
            <person name="Kennedy G."/>
            <person name="Labadie P."/>
            <person name="Hunt B.G."/>
            <person name="Srinivasan R."/>
        </authorList>
    </citation>
    <scope>NUCLEOTIDE SEQUENCE</scope>
    <source>
        <strain evidence="2">PL_HMW_Pooled</strain>
        <tissue evidence="2">Head</tissue>
    </source>
</reference>
<dbReference type="EMBL" id="JAHWGI010000001">
    <property type="protein sequence ID" value="KAK3907132.1"/>
    <property type="molecule type" value="Genomic_DNA"/>
</dbReference>
<dbReference type="InterPro" id="IPR011335">
    <property type="entry name" value="Restrct_endonuc-II-like"/>
</dbReference>
<keyword evidence="2" id="KW-0378">Hydrolase</keyword>
<keyword evidence="2" id="KW-0269">Exonuclease</keyword>
<name>A0AAE1L6R5_9NEOP</name>
<comment type="caution">
    <text evidence="2">The sequence shown here is derived from an EMBL/GenBank/DDBJ whole genome shotgun (WGS) entry which is preliminary data.</text>
</comment>
<keyword evidence="3" id="KW-1185">Reference proteome</keyword>
<gene>
    <name evidence="2" type="ORF">KUF71_000052</name>
</gene>
<evidence type="ECO:0000313" key="3">
    <source>
        <dbReference type="Proteomes" id="UP001219518"/>
    </source>
</evidence>
<dbReference type="PANTHER" id="PTHR46609:SF8">
    <property type="entry name" value="YQAJ VIRAL RECOMBINASE DOMAIN-CONTAINING PROTEIN"/>
    <property type="match status" value="1"/>
</dbReference>
<dbReference type="CDD" id="cd22343">
    <property type="entry name" value="PDDEXK_lambda_exonuclease-like"/>
    <property type="match status" value="1"/>
</dbReference>
<dbReference type="PANTHER" id="PTHR46609">
    <property type="entry name" value="EXONUCLEASE, PHAGE-TYPE/RECB, C-TERMINAL DOMAIN-CONTAINING PROTEIN"/>
    <property type="match status" value="1"/>
</dbReference>
<dbReference type="InterPro" id="IPR051703">
    <property type="entry name" value="NF-kappa-B_Signaling_Reg"/>
</dbReference>